<reference evidence="3 4" key="1">
    <citation type="submission" date="2016-10" db="EMBL/GenBank/DDBJ databases">
        <authorList>
            <person name="de Groot N.N."/>
        </authorList>
    </citation>
    <scope>NUCLEOTIDE SEQUENCE [LARGE SCALE GENOMIC DNA]</scope>
    <source>
        <strain evidence="3 4">CGMCC 1.5058</strain>
    </source>
</reference>
<protein>
    <recommendedName>
        <fullName evidence="5">DUF5668 domain-containing protein</fullName>
    </recommendedName>
</protein>
<feature type="transmembrane region" description="Helical" evidence="2">
    <location>
        <begin position="140"/>
        <end position="161"/>
    </location>
</feature>
<feature type="transmembrane region" description="Helical" evidence="2">
    <location>
        <begin position="61"/>
        <end position="79"/>
    </location>
</feature>
<organism evidence="3 4">
    <name type="scientific">Proteiniclasticum ruminis</name>
    <dbReference type="NCBI Taxonomy" id="398199"/>
    <lineage>
        <taxon>Bacteria</taxon>
        <taxon>Bacillati</taxon>
        <taxon>Bacillota</taxon>
        <taxon>Clostridia</taxon>
        <taxon>Eubacteriales</taxon>
        <taxon>Clostridiaceae</taxon>
        <taxon>Proteiniclasticum</taxon>
    </lineage>
</organism>
<dbReference type="RefSeq" id="WP_031576387.1">
    <property type="nucleotide sequence ID" value="NZ_DAMAXS010000027.1"/>
</dbReference>
<proteinExistence type="predicted"/>
<evidence type="ECO:0000313" key="3">
    <source>
        <dbReference type="EMBL" id="SDI95766.1"/>
    </source>
</evidence>
<name>A0A1G8PU23_9CLOT</name>
<feature type="compositionally biased region" description="Basic and acidic residues" evidence="1">
    <location>
        <begin position="168"/>
        <end position="188"/>
    </location>
</feature>
<evidence type="ECO:0000313" key="4">
    <source>
        <dbReference type="Proteomes" id="UP000183255"/>
    </source>
</evidence>
<sequence>MRNKTSYYIGLILILIGGGALYNAIFLNDLFSMRNMWPLFILLPGLFLEIDYFSNYRYRDASVLIPGGLLTLIGGYFLVKEFVPIMDGLTSTIFMVFFGFSLLQYYLAKPKDRGILVISIALILVGSFLTYGRYLGDFPYWFNFSTVRAFLILLLGVYLVFRTSSRPRKPDSTYRPKEEPRTGPKESAKVQGSYEVYEKPDSENKKS</sequence>
<keyword evidence="2" id="KW-1133">Transmembrane helix</keyword>
<gene>
    <name evidence="3" type="ORF">SAMN05421804_105202</name>
</gene>
<keyword evidence="2" id="KW-0812">Transmembrane</keyword>
<evidence type="ECO:0000256" key="2">
    <source>
        <dbReference type="SAM" id="Phobius"/>
    </source>
</evidence>
<evidence type="ECO:0008006" key="5">
    <source>
        <dbReference type="Google" id="ProtNLM"/>
    </source>
</evidence>
<feature type="transmembrane region" description="Helical" evidence="2">
    <location>
        <begin position="37"/>
        <end position="54"/>
    </location>
</feature>
<feature type="transmembrane region" description="Helical" evidence="2">
    <location>
        <begin position="85"/>
        <end position="107"/>
    </location>
</feature>
<feature type="transmembrane region" description="Helical" evidence="2">
    <location>
        <begin position="114"/>
        <end position="134"/>
    </location>
</feature>
<feature type="compositionally biased region" description="Basic and acidic residues" evidence="1">
    <location>
        <begin position="196"/>
        <end position="207"/>
    </location>
</feature>
<feature type="transmembrane region" description="Helical" evidence="2">
    <location>
        <begin position="7"/>
        <end position="25"/>
    </location>
</feature>
<keyword evidence="2" id="KW-0472">Membrane</keyword>
<feature type="region of interest" description="Disordered" evidence="1">
    <location>
        <begin position="166"/>
        <end position="207"/>
    </location>
</feature>
<evidence type="ECO:0000256" key="1">
    <source>
        <dbReference type="SAM" id="MobiDB-lite"/>
    </source>
</evidence>
<dbReference type="Proteomes" id="UP000183255">
    <property type="component" value="Unassembled WGS sequence"/>
</dbReference>
<accession>A0A1G8PU23</accession>
<dbReference type="EMBL" id="FNDZ01000005">
    <property type="protein sequence ID" value="SDI95766.1"/>
    <property type="molecule type" value="Genomic_DNA"/>
</dbReference>
<dbReference type="AlphaFoldDB" id="A0A1G8PU23"/>